<organism evidence="1 2">
    <name type="scientific">Vagococcus zengguangii</name>
    <dbReference type="NCBI Taxonomy" id="2571750"/>
    <lineage>
        <taxon>Bacteria</taxon>
        <taxon>Bacillati</taxon>
        <taxon>Bacillota</taxon>
        <taxon>Bacilli</taxon>
        <taxon>Lactobacillales</taxon>
        <taxon>Enterococcaceae</taxon>
        <taxon>Vagococcus</taxon>
    </lineage>
</organism>
<keyword evidence="2" id="KW-1185">Reference proteome</keyword>
<dbReference type="Pfam" id="PF09605">
    <property type="entry name" value="Trep_Strep"/>
    <property type="match status" value="1"/>
</dbReference>
<dbReference type="AlphaFoldDB" id="A0A4D7CP25"/>
<sequence length="203" mass="22709">MKHFKVQDLISVGIYAAIYYLLMALAVFALHMGFGIFSYIFIPSGTALVAGIVYLLMTHRIPKFGAITILGLVNAAFFMFSGYFALSFIPSIVCGFLADIIQHKTTLPEKARTLLGYTIFNFSLTGPILPMWFMQDAYKEALANKGKDASYIVEILKPVNTTTFILIILSIIVCSVIGLWFANKIYQKHFAKTKGQKNENIIR</sequence>
<dbReference type="EMBL" id="CP039712">
    <property type="protein sequence ID" value="QCI85818.1"/>
    <property type="molecule type" value="Genomic_DNA"/>
</dbReference>
<protein>
    <submittedName>
        <fullName evidence="1">Trep_Strep domain-containing protein</fullName>
    </submittedName>
</protein>
<evidence type="ECO:0000313" key="1">
    <source>
        <dbReference type="EMBL" id="QCI85818.1"/>
    </source>
</evidence>
<dbReference type="InterPro" id="IPR011733">
    <property type="entry name" value="CHP02185_IM"/>
</dbReference>
<evidence type="ECO:0000313" key="2">
    <source>
        <dbReference type="Proteomes" id="UP000298615"/>
    </source>
</evidence>
<dbReference type="RefSeq" id="WP_136952661.1">
    <property type="nucleotide sequence ID" value="NZ_CP039712.1"/>
</dbReference>
<dbReference type="KEGG" id="vao:FA707_02045"/>
<accession>A0A4D7CP25</accession>
<proteinExistence type="predicted"/>
<dbReference type="NCBIfam" id="TIGR02185">
    <property type="entry name" value="Trep_Strep"/>
    <property type="match status" value="1"/>
</dbReference>
<name>A0A4D7CP25_9ENTE</name>
<dbReference type="OrthoDB" id="9781459at2"/>
<reference evidence="1 2" key="1">
    <citation type="submission" date="2019-04" db="EMBL/GenBank/DDBJ databases">
        <title>Vagococcus sp. nov., isolated from faeces of yaks (Bos grunniens).</title>
        <authorList>
            <person name="Ge Y."/>
        </authorList>
    </citation>
    <scope>NUCLEOTIDE SEQUENCE [LARGE SCALE GENOMIC DNA]</scope>
    <source>
        <strain evidence="1 2">MN-17</strain>
    </source>
</reference>
<gene>
    <name evidence="1" type="ORF">FA707_02045</name>
</gene>
<dbReference type="Proteomes" id="UP000298615">
    <property type="component" value="Chromosome"/>
</dbReference>